<keyword evidence="1 5" id="KW-0489">Methyltransferase</keyword>
<evidence type="ECO:0000256" key="3">
    <source>
        <dbReference type="SAM" id="MobiDB-lite"/>
    </source>
</evidence>
<sequence>MSRTTTPTSKSTVPTSPRTKHHSPRPLPRTSTSPTTRFFHTTPTPNDDPQKKPTWSADQYLKFHAERTRPVHDLLAQATPLLPPSSSASPLRIFDLGCGPGNSTAVLHSAFPTARLTGIDASSDMLQKARGDASLQRPNIDFVEADLATFDPRSADGEDRPPDLLFSNAAFHWLRSPQRLATITRLFRTLRPGTSTSTSSGGVLALQVPDNFTQPTHALMRRTALLPHKPWTQHFASARIHDRSCATRPDLDPIEPPHGIIAALGPHASSVRVWHTTYYHELADAAAIVAWVRGSGLMPYLERLEGDERAKEGFLAEYEGRVGERYERVGEGRGVLLAYPRLFVVAVRK</sequence>
<keyword evidence="2 5" id="KW-0808">Transferase</keyword>
<proteinExistence type="predicted"/>
<dbReference type="Pfam" id="PF13649">
    <property type="entry name" value="Methyltransf_25"/>
    <property type="match status" value="1"/>
</dbReference>
<organism evidence="5 6">
    <name type="scientific">Massariosphaeria phaeospora</name>
    <dbReference type="NCBI Taxonomy" id="100035"/>
    <lineage>
        <taxon>Eukaryota</taxon>
        <taxon>Fungi</taxon>
        <taxon>Dikarya</taxon>
        <taxon>Ascomycota</taxon>
        <taxon>Pezizomycotina</taxon>
        <taxon>Dothideomycetes</taxon>
        <taxon>Pleosporomycetidae</taxon>
        <taxon>Pleosporales</taxon>
        <taxon>Pleosporales incertae sedis</taxon>
        <taxon>Massariosphaeria</taxon>
    </lineage>
</organism>
<dbReference type="Gene3D" id="3.40.50.150">
    <property type="entry name" value="Vaccinia Virus protein VP39"/>
    <property type="match status" value="1"/>
</dbReference>
<evidence type="ECO:0000256" key="2">
    <source>
        <dbReference type="ARBA" id="ARBA00022679"/>
    </source>
</evidence>
<dbReference type="Proteomes" id="UP000481861">
    <property type="component" value="Unassembled WGS sequence"/>
</dbReference>
<comment type="caution">
    <text evidence="5">The sequence shown here is derived from an EMBL/GenBank/DDBJ whole genome shotgun (WGS) entry which is preliminary data.</text>
</comment>
<evidence type="ECO:0000259" key="4">
    <source>
        <dbReference type="Pfam" id="PF13649"/>
    </source>
</evidence>
<dbReference type="InterPro" id="IPR041698">
    <property type="entry name" value="Methyltransf_25"/>
</dbReference>
<accession>A0A7C8IAG5</accession>
<reference evidence="5 6" key="1">
    <citation type="submission" date="2020-01" db="EMBL/GenBank/DDBJ databases">
        <authorList>
            <consortium name="DOE Joint Genome Institute"/>
            <person name="Haridas S."/>
            <person name="Albert R."/>
            <person name="Binder M."/>
            <person name="Bloem J."/>
            <person name="Labutti K."/>
            <person name="Salamov A."/>
            <person name="Andreopoulos B."/>
            <person name="Baker S.E."/>
            <person name="Barry K."/>
            <person name="Bills G."/>
            <person name="Bluhm B.H."/>
            <person name="Cannon C."/>
            <person name="Castanera R."/>
            <person name="Culley D.E."/>
            <person name="Daum C."/>
            <person name="Ezra D."/>
            <person name="Gonzalez J.B."/>
            <person name="Henrissat B."/>
            <person name="Kuo A."/>
            <person name="Liang C."/>
            <person name="Lipzen A."/>
            <person name="Lutzoni F."/>
            <person name="Magnuson J."/>
            <person name="Mondo S."/>
            <person name="Nolan M."/>
            <person name="Ohm R."/>
            <person name="Pangilinan J."/>
            <person name="Park H.-J.H."/>
            <person name="Ramirez L."/>
            <person name="Alfaro M."/>
            <person name="Sun H."/>
            <person name="Tritt A."/>
            <person name="Yoshinaga Y."/>
            <person name="Zwiers L.-H.L."/>
            <person name="Turgeon B.G."/>
            <person name="Goodwin S.B."/>
            <person name="Spatafora J.W."/>
            <person name="Crous P.W."/>
            <person name="Grigoriev I.V."/>
        </authorList>
    </citation>
    <scope>NUCLEOTIDE SEQUENCE [LARGE SCALE GENOMIC DNA]</scope>
    <source>
        <strain evidence="5 6">CBS 611.86</strain>
    </source>
</reference>
<dbReference type="AlphaFoldDB" id="A0A7C8IAG5"/>
<dbReference type="InterPro" id="IPR023149">
    <property type="entry name" value="Trans_acon_MeTrfase_C"/>
</dbReference>
<evidence type="ECO:0000313" key="5">
    <source>
        <dbReference type="EMBL" id="KAF2874677.1"/>
    </source>
</evidence>
<dbReference type="GO" id="GO:0032259">
    <property type="term" value="P:methylation"/>
    <property type="evidence" value="ECO:0007669"/>
    <property type="project" value="UniProtKB-KW"/>
</dbReference>
<dbReference type="InterPro" id="IPR029063">
    <property type="entry name" value="SAM-dependent_MTases_sf"/>
</dbReference>
<gene>
    <name evidence="5" type="ORF">BDV95DRAFT_486317</name>
</gene>
<feature type="compositionally biased region" description="Low complexity" evidence="3">
    <location>
        <begin position="1"/>
        <end position="17"/>
    </location>
</feature>
<dbReference type="SUPFAM" id="SSF53335">
    <property type="entry name" value="S-adenosyl-L-methionine-dependent methyltransferases"/>
    <property type="match status" value="1"/>
</dbReference>
<dbReference type="GO" id="GO:0030798">
    <property type="term" value="F:trans-aconitate 2-methyltransferase activity"/>
    <property type="evidence" value="ECO:0007669"/>
    <property type="project" value="InterPro"/>
</dbReference>
<feature type="region of interest" description="Disordered" evidence="3">
    <location>
        <begin position="1"/>
        <end position="54"/>
    </location>
</feature>
<protein>
    <submittedName>
        <fullName evidence="5">S-adenosyl-L-methionine-dependent methyltransferase</fullName>
    </submittedName>
</protein>
<dbReference type="CDD" id="cd02440">
    <property type="entry name" value="AdoMet_MTases"/>
    <property type="match status" value="1"/>
</dbReference>
<dbReference type="PANTHER" id="PTHR43861:SF1">
    <property type="entry name" value="TRANS-ACONITATE 2-METHYLTRANSFERASE"/>
    <property type="match status" value="1"/>
</dbReference>
<dbReference type="EMBL" id="JAADJZ010000005">
    <property type="protein sequence ID" value="KAF2874677.1"/>
    <property type="molecule type" value="Genomic_DNA"/>
</dbReference>
<feature type="domain" description="Methyltransferase" evidence="4">
    <location>
        <begin position="93"/>
        <end position="193"/>
    </location>
</feature>
<evidence type="ECO:0000313" key="6">
    <source>
        <dbReference type="Proteomes" id="UP000481861"/>
    </source>
</evidence>
<feature type="compositionally biased region" description="Low complexity" evidence="3">
    <location>
        <begin position="28"/>
        <end position="45"/>
    </location>
</feature>
<dbReference type="OrthoDB" id="66144at2759"/>
<name>A0A7C8IAG5_9PLEO</name>
<dbReference type="PANTHER" id="PTHR43861">
    <property type="entry name" value="TRANS-ACONITATE 2-METHYLTRANSFERASE-RELATED"/>
    <property type="match status" value="1"/>
</dbReference>
<evidence type="ECO:0000256" key="1">
    <source>
        <dbReference type="ARBA" id="ARBA00022603"/>
    </source>
</evidence>
<keyword evidence="6" id="KW-1185">Reference proteome</keyword>
<dbReference type="Gene3D" id="1.10.150.290">
    <property type="entry name" value="S-adenosyl-L-methionine-dependent methyltransferases"/>
    <property type="match status" value="1"/>
</dbReference>